<dbReference type="Proteomes" id="UP001165143">
    <property type="component" value="Unassembled WGS sequence"/>
</dbReference>
<protein>
    <submittedName>
        <fullName evidence="2">Uncharacterized protein</fullName>
    </submittedName>
</protein>
<organism evidence="2 3">
    <name type="scientific">Kitasatospora phosalacinea</name>
    <dbReference type="NCBI Taxonomy" id="2065"/>
    <lineage>
        <taxon>Bacteria</taxon>
        <taxon>Bacillati</taxon>
        <taxon>Actinomycetota</taxon>
        <taxon>Actinomycetes</taxon>
        <taxon>Kitasatosporales</taxon>
        <taxon>Streptomycetaceae</taxon>
        <taxon>Kitasatospora</taxon>
    </lineage>
</organism>
<comment type="caution">
    <text evidence="2">The sequence shown here is derived from an EMBL/GenBank/DDBJ whole genome shotgun (WGS) entry which is preliminary data.</text>
</comment>
<name>A0A9W6PLK1_9ACTN</name>
<accession>A0A9W6PLK1</accession>
<evidence type="ECO:0000313" key="3">
    <source>
        <dbReference type="Proteomes" id="UP001165143"/>
    </source>
</evidence>
<evidence type="ECO:0000256" key="1">
    <source>
        <dbReference type="SAM" id="MobiDB-lite"/>
    </source>
</evidence>
<dbReference type="RefSeq" id="WP_033251754.1">
    <property type="nucleotide sequence ID" value="NZ_BSRX01000033.1"/>
</dbReference>
<gene>
    <name evidence="2" type="ORF">Kpho01_50720</name>
</gene>
<proteinExistence type="predicted"/>
<dbReference type="EMBL" id="BSRX01000033">
    <property type="protein sequence ID" value="GLW57061.1"/>
    <property type="molecule type" value="Genomic_DNA"/>
</dbReference>
<dbReference type="OrthoDB" id="9924472at2"/>
<dbReference type="AlphaFoldDB" id="A0A9W6PLK1"/>
<reference evidence="2" key="1">
    <citation type="submission" date="2023-02" db="EMBL/GenBank/DDBJ databases">
        <title>Kitasatospora phosalacinea NBRC 14362.</title>
        <authorList>
            <person name="Ichikawa N."/>
            <person name="Sato H."/>
            <person name="Tonouchi N."/>
        </authorList>
    </citation>
    <scope>NUCLEOTIDE SEQUENCE</scope>
    <source>
        <strain evidence="2">NBRC 14362</strain>
    </source>
</reference>
<feature type="compositionally biased region" description="Low complexity" evidence="1">
    <location>
        <begin position="96"/>
        <end position="111"/>
    </location>
</feature>
<evidence type="ECO:0000313" key="2">
    <source>
        <dbReference type="EMBL" id="GLW57061.1"/>
    </source>
</evidence>
<feature type="region of interest" description="Disordered" evidence="1">
    <location>
        <begin position="96"/>
        <end position="122"/>
    </location>
</feature>
<sequence>MRRIGTGAALRPVLSVLSVLTGLLLVLAGSAVAEGFEPGPPTAVVCAAQSPAERSETEQDLPVGVPSRHLSHAAARTGPGTWNGVQLVASCQDCAGSAPAPYASGSSRGAPPTHPSRRTGGATASVFQVFRC</sequence>